<dbReference type="Proteomes" id="UP000747013">
    <property type="component" value="Unassembled WGS sequence"/>
</dbReference>
<accession>A0A921HQL0</accession>
<evidence type="ECO:0000313" key="3">
    <source>
        <dbReference type="Proteomes" id="UP000747013"/>
    </source>
</evidence>
<name>A0A921HQL0_9LACO</name>
<evidence type="ECO:0000313" key="2">
    <source>
        <dbReference type="EMBL" id="HJF85982.1"/>
    </source>
</evidence>
<comment type="caution">
    <text evidence="2">The sequence shown here is derived from an EMBL/GenBank/DDBJ whole genome shotgun (WGS) entry which is preliminary data.</text>
</comment>
<sequence>VKDLGKQSNEAMMKQVTEIANHKLKRFNFLTTELTMATIVVLFTYIATVIVNQFTQAFSQI</sequence>
<keyword evidence="1" id="KW-1133">Transmembrane helix</keyword>
<protein>
    <submittedName>
        <fullName evidence="2">Uncharacterized protein</fullName>
    </submittedName>
</protein>
<keyword evidence="1" id="KW-0812">Transmembrane</keyword>
<evidence type="ECO:0000256" key="1">
    <source>
        <dbReference type="SAM" id="Phobius"/>
    </source>
</evidence>
<proteinExistence type="predicted"/>
<gene>
    <name evidence="2" type="ORF">K8V88_00940</name>
</gene>
<reference evidence="2" key="1">
    <citation type="journal article" date="2021" name="PeerJ">
        <title>Extensive microbial diversity within the chicken gut microbiome revealed by metagenomics and culture.</title>
        <authorList>
            <person name="Gilroy R."/>
            <person name="Ravi A."/>
            <person name="Getino M."/>
            <person name="Pursley I."/>
            <person name="Horton D.L."/>
            <person name="Alikhan N.F."/>
            <person name="Baker D."/>
            <person name="Gharbi K."/>
            <person name="Hall N."/>
            <person name="Watson M."/>
            <person name="Adriaenssens E.M."/>
            <person name="Foster-Nyarko E."/>
            <person name="Jarju S."/>
            <person name="Secka A."/>
            <person name="Antonio M."/>
            <person name="Oren A."/>
            <person name="Chaudhuri R.R."/>
            <person name="La Ragione R."/>
            <person name="Hildebrand F."/>
            <person name="Pallen M.J."/>
        </authorList>
    </citation>
    <scope>NUCLEOTIDE SEQUENCE</scope>
    <source>
        <strain evidence="2">7886</strain>
    </source>
</reference>
<reference evidence="2" key="2">
    <citation type="submission" date="2021-09" db="EMBL/GenBank/DDBJ databases">
        <authorList>
            <person name="Gilroy R."/>
        </authorList>
    </citation>
    <scope>NUCLEOTIDE SEQUENCE</scope>
    <source>
        <strain evidence="2">7886</strain>
    </source>
</reference>
<dbReference type="AlphaFoldDB" id="A0A921HQL0"/>
<keyword evidence="1" id="KW-0472">Membrane</keyword>
<feature type="non-terminal residue" evidence="2">
    <location>
        <position position="1"/>
    </location>
</feature>
<organism evidence="2 3">
    <name type="scientific">Companilactobacillus farciminis</name>
    <dbReference type="NCBI Taxonomy" id="1612"/>
    <lineage>
        <taxon>Bacteria</taxon>
        <taxon>Bacillati</taxon>
        <taxon>Bacillota</taxon>
        <taxon>Bacilli</taxon>
        <taxon>Lactobacillales</taxon>
        <taxon>Lactobacillaceae</taxon>
        <taxon>Companilactobacillus</taxon>
    </lineage>
</organism>
<dbReference type="EMBL" id="DYWC01000028">
    <property type="protein sequence ID" value="HJF85982.1"/>
    <property type="molecule type" value="Genomic_DNA"/>
</dbReference>
<feature type="transmembrane region" description="Helical" evidence="1">
    <location>
        <begin position="34"/>
        <end position="55"/>
    </location>
</feature>